<evidence type="ECO:0000259" key="3">
    <source>
        <dbReference type="Pfam" id="PF01261"/>
    </source>
</evidence>
<dbReference type="InterPro" id="IPR013022">
    <property type="entry name" value="Xyl_isomerase-like_TIM-brl"/>
</dbReference>
<accession>A0ABW3VIB3</accession>
<comment type="caution">
    <text evidence="4">The sequence shown here is derived from an EMBL/GenBank/DDBJ whole genome shotgun (WGS) entry which is preliminary data.</text>
</comment>
<dbReference type="InterPro" id="IPR036237">
    <property type="entry name" value="Xyl_isomerase-like_sf"/>
</dbReference>
<reference evidence="5" key="1">
    <citation type="journal article" date="2019" name="Int. J. Syst. Evol. Microbiol.">
        <title>The Global Catalogue of Microorganisms (GCM) 10K type strain sequencing project: providing services to taxonomists for standard genome sequencing and annotation.</title>
        <authorList>
            <consortium name="The Broad Institute Genomics Platform"/>
            <consortium name="The Broad Institute Genome Sequencing Center for Infectious Disease"/>
            <person name="Wu L."/>
            <person name="Ma J."/>
        </authorList>
    </citation>
    <scope>NUCLEOTIDE SEQUENCE [LARGE SCALE GENOMIC DNA]</scope>
    <source>
        <strain evidence="5">CCUG 49018</strain>
    </source>
</reference>
<evidence type="ECO:0000313" key="5">
    <source>
        <dbReference type="Proteomes" id="UP001597182"/>
    </source>
</evidence>
<keyword evidence="5" id="KW-1185">Reference proteome</keyword>
<dbReference type="Proteomes" id="UP001597182">
    <property type="component" value="Unassembled WGS sequence"/>
</dbReference>
<dbReference type="SUPFAM" id="SSF51658">
    <property type="entry name" value="Xylose isomerase-like"/>
    <property type="match status" value="1"/>
</dbReference>
<dbReference type="Gene3D" id="3.20.20.150">
    <property type="entry name" value="Divalent-metal-dependent TIM barrel enzymes"/>
    <property type="match status" value="1"/>
</dbReference>
<feature type="domain" description="Xylose isomerase-like TIM barrel" evidence="3">
    <location>
        <begin position="26"/>
        <end position="271"/>
    </location>
</feature>
<evidence type="ECO:0000256" key="1">
    <source>
        <dbReference type="ARBA" id="ARBA00023235"/>
    </source>
</evidence>
<dbReference type="RefSeq" id="WP_234027988.1">
    <property type="nucleotide sequence ID" value="NZ_BAABKS010000006.1"/>
</dbReference>
<gene>
    <name evidence="4" type="ORF">ACFQ34_14975</name>
</gene>
<name>A0ABW3VIB3_9PSEU</name>
<dbReference type="GO" id="GO:0016853">
    <property type="term" value="F:isomerase activity"/>
    <property type="evidence" value="ECO:0007669"/>
    <property type="project" value="UniProtKB-KW"/>
</dbReference>
<comment type="similarity">
    <text evidence="2">Belongs to the hyi family.</text>
</comment>
<evidence type="ECO:0000256" key="2">
    <source>
        <dbReference type="PIRNR" id="PIRNR006241"/>
    </source>
</evidence>
<proteinExistence type="inferred from homology"/>
<dbReference type="InterPro" id="IPR026040">
    <property type="entry name" value="HyI-like"/>
</dbReference>
<dbReference type="PANTHER" id="PTHR43489:SF6">
    <property type="entry name" value="HYDROXYPYRUVATE ISOMERASE-RELATED"/>
    <property type="match status" value="1"/>
</dbReference>
<dbReference type="PIRSF" id="PIRSF006241">
    <property type="entry name" value="HyI"/>
    <property type="match status" value="1"/>
</dbReference>
<dbReference type="EMBL" id="JBHTMB010000134">
    <property type="protein sequence ID" value="MFD1234591.1"/>
    <property type="molecule type" value="Genomic_DNA"/>
</dbReference>
<sequence length="282" mass="29376">MNAEERLPLVANISLLFAEVPYLERFARAAAAGFTAVETWWPWSDPVPPPGGVDTLVAALDDAGLRLAGCNLYGGDLPAGERGIACDPARTEEFAANLDAVVGIARRTGCPVFNGLYGRRRPDVPVAEQDALAVAQLATAARRLGEVGGTVLVEALGRGLNGTYPVTNAQEAVAVVDRVRETAGADSAGFLFDTFHLTTSGDDLPQVIADHVGVIAHVQVADAPGRAQPGTGVVDVPGVVDALWAAGYRGAVAAEYSPTVPTEQTFGWLDETPRLAALTPRA</sequence>
<keyword evidence="1 2" id="KW-0413">Isomerase</keyword>
<protein>
    <submittedName>
        <fullName evidence="4">Hydroxypyruvate isomerase family protein</fullName>
    </submittedName>
</protein>
<evidence type="ECO:0000313" key="4">
    <source>
        <dbReference type="EMBL" id="MFD1234591.1"/>
    </source>
</evidence>
<dbReference type="Pfam" id="PF01261">
    <property type="entry name" value="AP_endonuc_2"/>
    <property type="match status" value="1"/>
</dbReference>
<dbReference type="InterPro" id="IPR050417">
    <property type="entry name" value="Sugar_Epim/Isomerase"/>
</dbReference>
<organism evidence="4 5">
    <name type="scientific">Pseudonocardia benzenivorans</name>
    <dbReference type="NCBI Taxonomy" id="228005"/>
    <lineage>
        <taxon>Bacteria</taxon>
        <taxon>Bacillati</taxon>
        <taxon>Actinomycetota</taxon>
        <taxon>Actinomycetes</taxon>
        <taxon>Pseudonocardiales</taxon>
        <taxon>Pseudonocardiaceae</taxon>
        <taxon>Pseudonocardia</taxon>
    </lineage>
</organism>
<dbReference type="PANTHER" id="PTHR43489">
    <property type="entry name" value="ISOMERASE"/>
    <property type="match status" value="1"/>
</dbReference>